<evidence type="ECO:0000313" key="4">
    <source>
        <dbReference type="Proteomes" id="UP000321548"/>
    </source>
</evidence>
<dbReference type="RefSeq" id="WP_147704863.1">
    <property type="nucleotide sequence ID" value="NZ_VDUY01000005.1"/>
</dbReference>
<sequence>MKLARLAAAAAVAALPLFAGAQTSLRVADSLPVGHFFAEQGLKFWIAEVRRQTNNAVEVQHFPAEQLGKAKDMFQLAMTGVADIAYVVPSYVSDKMPLMTVSELPGLASTSCQGTRAFMKLVRGGVLDKQELAPNGFVVLFGAILEPYQVYATRKIESLESINGMKLRTAGAAQGATIKALGGVPVNMAAPDTYESLSRGTIDGVVFPTASLLAYDLPSRLKGATQDVSFGTVLISYGISQKKFLSLPENVRQAMLSAGDAAANNVCTFLDNGVAANRAKIAAAGVSFTRLGEADTKKLAGIAATVQKDWAAALDKRGKPGTEVLEAYVDALK</sequence>
<evidence type="ECO:0000256" key="1">
    <source>
        <dbReference type="ARBA" id="ARBA00022729"/>
    </source>
</evidence>
<keyword evidence="4" id="KW-1185">Reference proteome</keyword>
<feature type="signal peptide" evidence="2">
    <location>
        <begin position="1"/>
        <end position="21"/>
    </location>
</feature>
<reference evidence="3 4" key="1">
    <citation type="submission" date="2019-06" db="EMBL/GenBank/DDBJ databases">
        <title>Quisquiliibacterium sp. nov., isolated from a maize field.</title>
        <authorList>
            <person name="Lin S.-Y."/>
            <person name="Tsai C.-F."/>
            <person name="Young C.-C."/>
        </authorList>
    </citation>
    <scope>NUCLEOTIDE SEQUENCE [LARGE SCALE GENOMIC DNA]</scope>
    <source>
        <strain evidence="3 4">CC-CFT501</strain>
    </source>
</reference>
<dbReference type="OrthoDB" id="9794826at2"/>
<dbReference type="CDD" id="cd13601">
    <property type="entry name" value="PBP2_TRAP_DctP1_3_4_like"/>
    <property type="match status" value="1"/>
</dbReference>
<keyword evidence="1 2" id="KW-0732">Signal</keyword>
<dbReference type="PANTHER" id="PTHR33376">
    <property type="match status" value="1"/>
</dbReference>
<dbReference type="Gene3D" id="3.40.190.170">
    <property type="entry name" value="Bacterial extracellular solute-binding protein, family 7"/>
    <property type="match status" value="1"/>
</dbReference>
<proteinExistence type="predicted"/>
<feature type="chain" id="PRO_5022668309" evidence="2">
    <location>
        <begin position="22"/>
        <end position="333"/>
    </location>
</feature>
<accession>A0A5C8NTX3</accession>
<dbReference type="PANTHER" id="PTHR33376:SF15">
    <property type="entry name" value="BLL6794 PROTEIN"/>
    <property type="match status" value="1"/>
</dbReference>
<dbReference type="Pfam" id="PF03480">
    <property type="entry name" value="DctP"/>
    <property type="match status" value="1"/>
</dbReference>
<dbReference type="EMBL" id="VDUY01000005">
    <property type="protein sequence ID" value="TXL64614.1"/>
    <property type="molecule type" value="Genomic_DNA"/>
</dbReference>
<organism evidence="3 4">
    <name type="scientific">Zeimonas arvi</name>
    <dbReference type="NCBI Taxonomy" id="2498847"/>
    <lineage>
        <taxon>Bacteria</taxon>
        <taxon>Pseudomonadati</taxon>
        <taxon>Pseudomonadota</taxon>
        <taxon>Betaproteobacteria</taxon>
        <taxon>Burkholderiales</taxon>
        <taxon>Burkholderiaceae</taxon>
        <taxon>Zeimonas</taxon>
    </lineage>
</organism>
<protein>
    <submittedName>
        <fullName evidence="3">C4-dicarboxylate ABC transporter</fullName>
    </submittedName>
</protein>
<dbReference type="NCBIfam" id="NF037995">
    <property type="entry name" value="TRAP_S1"/>
    <property type="match status" value="1"/>
</dbReference>
<dbReference type="GO" id="GO:0055085">
    <property type="term" value="P:transmembrane transport"/>
    <property type="evidence" value="ECO:0007669"/>
    <property type="project" value="InterPro"/>
</dbReference>
<evidence type="ECO:0000313" key="3">
    <source>
        <dbReference type="EMBL" id="TXL64614.1"/>
    </source>
</evidence>
<dbReference type="InterPro" id="IPR018389">
    <property type="entry name" value="DctP_fam"/>
</dbReference>
<dbReference type="AlphaFoldDB" id="A0A5C8NTX3"/>
<gene>
    <name evidence="3" type="ORF">FHP08_12750</name>
</gene>
<evidence type="ECO:0000256" key="2">
    <source>
        <dbReference type="SAM" id="SignalP"/>
    </source>
</evidence>
<dbReference type="Proteomes" id="UP000321548">
    <property type="component" value="Unassembled WGS sequence"/>
</dbReference>
<comment type="caution">
    <text evidence="3">The sequence shown here is derived from an EMBL/GenBank/DDBJ whole genome shotgun (WGS) entry which is preliminary data.</text>
</comment>
<dbReference type="InterPro" id="IPR038404">
    <property type="entry name" value="TRAP_DctP_sf"/>
</dbReference>
<name>A0A5C8NTX3_9BURK</name>